<accession>A0A7W6A3V6</accession>
<gene>
    <name evidence="2" type="ORF">GGR11_001305</name>
</gene>
<dbReference type="InterPro" id="IPR043519">
    <property type="entry name" value="NT_sf"/>
</dbReference>
<dbReference type="GO" id="GO:0016779">
    <property type="term" value="F:nucleotidyltransferase activity"/>
    <property type="evidence" value="ECO:0007669"/>
    <property type="project" value="InterPro"/>
</dbReference>
<protein>
    <recommendedName>
        <fullName evidence="1">Polymerase nucleotidyl transferase domain-containing protein</fullName>
    </recommendedName>
</protein>
<evidence type="ECO:0000259" key="1">
    <source>
        <dbReference type="Pfam" id="PF01909"/>
    </source>
</evidence>
<dbReference type="RefSeq" id="WP_221205097.1">
    <property type="nucleotide sequence ID" value="NZ_JACIDA010000001.1"/>
</dbReference>
<feature type="domain" description="Polymerase nucleotidyl transferase" evidence="1">
    <location>
        <begin position="3"/>
        <end position="28"/>
    </location>
</feature>
<dbReference type="Gene3D" id="3.30.460.10">
    <property type="entry name" value="Beta Polymerase, domain 2"/>
    <property type="match status" value="1"/>
</dbReference>
<dbReference type="CDD" id="cd05403">
    <property type="entry name" value="NT_KNTase_like"/>
    <property type="match status" value="1"/>
</dbReference>
<dbReference type="SUPFAM" id="SSF81301">
    <property type="entry name" value="Nucleotidyltransferase"/>
    <property type="match status" value="1"/>
</dbReference>
<dbReference type="EMBL" id="JACIDA010000001">
    <property type="protein sequence ID" value="MBB3871791.1"/>
    <property type="molecule type" value="Genomic_DNA"/>
</dbReference>
<proteinExistence type="predicted"/>
<dbReference type="Pfam" id="PF01909">
    <property type="entry name" value="NTP_transf_2"/>
    <property type="match status" value="1"/>
</dbReference>
<evidence type="ECO:0000313" key="3">
    <source>
        <dbReference type="Proteomes" id="UP000532936"/>
    </source>
</evidence>
<comment type="caution">
    <text evidence="2">The sequence shown here is derived from an EMBL/GenBank/DDBJ whole genome shotgun (WGS) entry which is preliminary data.</text>
</comment>
<organism evidence="2 3">
    <name type="scientific">Brevundimonas mediterranea</name>
    <dbReference type="NCBI Taxonomy" id="74329"/>
    <lineage>
        <taxon>Bacteria</taxon>
        <taxon>Pseudomonadati</taxon>
        <taxon>Pseudomonadota</taxon>
        <taxon>Alphaproteobacteria</taxon>
        <taxon>Caulobacterales</taxon>
        <taxon>Caulobacteraceae</taxon>
        <taxon>Brevundimonas</taxon>
    </lineage>
</organism>
<reference evidence="2 3" key="1">
    <citation type="submission" date="2020-08" db="EMBL/GenBank/DDBJ databases">
        <title>Genomic Encyclopedia of Type Strains, Phase IV (KMG-IV): sequencing the most valuable type-strain genomes for metagenomic binning, comparative biology and taxonomic classification.</title>
        <authorList>
            <person name="Goeker M."/>
        </authorList>
    </citation>
    <scope>NUCLEOTIDE SEQUENCE [LARGE SCALE GENOMIC DNA]</scope>
    <source>
        <strain evidence="2 3">DSM 14878</strain>
    </source>
</reference>
<evidence type="ECO:0000313" key="2">
    <source>
        <dbReference type="EMBL" id="MBB3871791.1"/>
    </source>
</evidence>
<dbReference type="AlphaFoldDB" id="A0A7W6A3V6"/>
<sequence length="225" mass="24880">MLLLYGSRARGEARTDSDVDLLLALPDNELLAPTATQGVSLHRYPQSWLEKSARAGTLFSYHVAFEGLALEDSDDFLGRLRGLFVAKSNYEDEVTLGALVMRLLLDKDWGANFAVRRRFFWALRTVLIAHSTRVGAPQFDSDILEKQSEIAGVAALINGREVASFEACRQIGLEVLEKLNKSIRVPLSGQALRDQLMTQGGIGRDSVRILEEGEAISDMGLLIYL</sequence>
<dbReference type="Proteomes" id="UP000532936">
    <property type="component" value="Unassembled WGS sequence"/>
</dbReference>
<dbReference type="InterPro" id="IPR002934">
    <property type="entry name" value="Polymerase_NTP_transf_dom"/>
</dbReference>
<name>A0A7W6A3V6_9CAUL</name>